<dbReference type="Proteomes" id="UP000190044">
    <property type="component" value="Unassembled WGS sequence"/>
</dbReference>
<keyword evidence="2" id="KW-1185">Reference proteome</keyword>
<protein>
    <submittedName>
        <fullName evidence="1">Uncharacterized protein</fullName>
    </submittedName>
</protein>
<proteinExistence type="predicted"/>
<dbReference type="AlphaFoldDB" id="A0A1T5AI51"/>
<dbReference type="EMBL" id="FUYP01000003">
    <property type="protein sequence ID" value="SKB34664.1"/>
    <property type="molecule type" value="Genomic_DNA"/>
</dbReference>
<sequence length="71" mass="7763">MKDVQAVKGGGFICFFLPLKNIRFEQSWRFPGGILCCCSERLTQADVLTVVLALTGIGSVVFRKTAKARIG</sequence>
<gene>
    <name evidence="1" type="ORF">SAMN06295937_1003243</name>
</gene>
<accession>A0A1T5AI51</accession>
<organism evidence="1 2">
    <name type="scientific">Sphingopyxis flava</name>
    <dbReference type="NCBI Taxonomy" id="1507287"/>
    <lineage>
        <taxon>Bacteria</taxon>
        <taxon>Pseudomonadati</taxon>
        <taxon>Pseudomonadota</taxon>
        <taxon>Alphaproteobacteria</taxon>
        <taxon>Sphingomonadales</taxon>
        <taxon>Sphingomonadaceae</taxon>
        <taxon>Sphingopyxis</taxon>
    </lineage>
</organism>
<evidence type="ECO:0000313" key="2">
    <source>
        <dbReference type="Proteomes" id="UP000190044"/>
    </source>
</evidence>
<evidence type="ECO:0000313" key="1">
    <source>
        <dbReference type="EMBL" id="SKB34664.1"/>
    </source>
</evidence>
<name>A0A1T5AI51_9SPHN</name>
<reference evidence="2" key="1">
    <citation type="submission" date="2017-02" db="EMBL/GenBank/DDBJ databases">
        <authorList>
            <person name="Varghese N."/>
            <person name="Submissions S."/>
        </authorList>
    </citation>
    <scope>NUCLEOTIDE SEQUENCE [LARGE SCALE GENOMIC DNA]</scope>
    <source>
        <strain evidence="2">R11H</strain>
    </source>
</reference>